<dbReference type="PANTHER" id="PTHR12277:SF81">
    <property type="entry name" value="PROTEIN ABHD13"/>
    <property type="match status" value="1"/>
</dbReference>
<keyword evidence="1" id="KW-0472">Membrane</keyword>
<evidence type="ECO:0000313" key="3">
    <source>
        <dbReference type="EMBL" id="TWU13994.1"/>
    </source>
</evidence>
<dbReference type="PANTHER" id="PTHR12277">
    <property type="entry name" value="ALPHA/BETA HYDROLASE DOMAIN-CONTAINING PROTEIN"/>
    <property type="match status" value="1"/>
</dbReference>
<proteinExistence type="predicted"/>
<feature type="transmembrane region" description="Helical" evidence="1">
    <location>
        <begin position="73"/>
        <end position="90"/>
    </location>
</feature>
<keyword evidence="4" id="KW-1185">Reference proteome</keyword>
<dbReference type="Pfam" id="PF12146">
    <property type="entry name" value="Hydrolase_4"/>
    <property type="match status" value="1"/>
</dbReference>
<accession>A0A5C6BTG9</accession>
<dbReference type="AlphaFoldDB" id="A0A5C6BTG9"/>
<protein>
    <submittedName>
        <fullName evidence="3">Alpha/beta hydrolase family protein</fullName>
    </submittedName>
</protein>
<sequence>MAAECQIGRAKMTQPRLNNFRYDSRILNSAKSAKQPALQVIATKLCSRGEAMTNNDTTPVKPPRRRPWWRSHWLMPVRIYLVLLVMLAVFQRSLIYHPRKVDDILPVDSGFADSQVHEVTVTADDGTALHGWFHPAGAQSCVSHAEYSEQLQSDRPVVIVFCGNAGHRGNRDDVLRLFSALGVDTLIFDYRGYGDNDGSPSESAILADSRAIWRHVTDEQQVAPERMIIFGESLGGGVATQLAAHACRSGEVPRALVLQATFSSLVDAAGYHYPWLPVRWLLLDRFDSQAVVPEVNCPLLHLHGTADEVVPFVLGQRLFARAPQASHTGVPKQFVELPDIGHNNIDRTEFSEYGRAISGFLKQISP</sequence>
<dbReference type="InterPro" id="IPR022742">
    <property type="entry name" value="Hydrolase_4"/>
</dbReference>
<evidence type="ECO:0000256" key="1">
    <source>
        <dbReference type="SAM" id="Phobius"/>
    </source>
</evidence>
<dbReference type="GO" id="GO:0016787">
    <property type="term" value="F:hydrolase activity"/>
    <property type="evidence" value="ECO:0007669"/>
    <property type="project" value="UniProtKB-KW"/>
</dbReference>
<dbReference type="OrthoDB" id="9777090at2"/>
<feature type="domain" description="Serine aminopeptidase S33" evidence="2">
    <location>
        <begin position="154"/>
        <end position="263"/>
    </location>
</feature>
<dbReference type="EMBL" id="SJPP01000001">
    <property type="protein sequence ID" value="TWU13994.1"/>
    <property type="molecule type" value="Genomic_DNA"/>
</dbReference>
<keyword evidence="3" id="KW-0378">Hydrolase</keyword>
<organism evidence="3 4">
    <name type="scientific">Symmachiella macrocystis</name>
    <dbReference type="NCBI Taxonomy" id="2527985"/>
    <lineage>
        <taxon>Bacteria</taxon>
        <taxon>Pseudomonadati</taxon>
        <taxon>Planctomycetota</taxon>
        <taxon>Planctomycetia</taxon>
        <taxon>Planctomycetales</taxon>
        <taxon>Planctomycetaceae</taxon>
        <taxon>Symmachiella</taxon>
    </lineage>
</organism>
<dbReference type="Gene3D" id="3.40.50.1820">
    <property type="entry name" value="alpha/beta hydrolase"/>
    <property type="match status" value="1"/>
</dbReference>
<dbReference type="Proteomes" id="UP000320735">
    <property type="component" value="Unassembled WGS sequence"/>
</dbReference>
<evidence type="ECO:0000259" key="2">
    <source>
        <dbReference type="Pfam" id="PF12146"/>
    </source>
</evidence>
<keyword evidence="1" id="KW-1133">Transmembrane helix</keyword>
<evidence type="ECO:0000313" key="4">
    <source>
        <dbReference type="Proteomes" id="UP000320735"/>
    </source>
</evidence>
<dbReference type="InterPro" id="IPR029058">
    <property type="entry name" value="AB_hydrolase_fold"/>
</dbReference>
<gene>
    <name evidence="3" type="ORF">CA54_28360</name>
</gene>
<name>A0A5C6BTG9_9PLAN</name>
<keyword evidence="1" id="KW-0812">Transmembrane</keyword>
<reference evidence="3 4" key="1">
    <citation type="submission" date="2019-02" db="EMBL/GenBank/DDBJ databases">
        <title>Deep-cultivation of Planctomycetes and their phenomic and genomic characterization uncovers novel biology.</title>
        <authorList>
            <person name="Wiegand S."/>
            <person name="Jogler M."/>
            <person name="Boedeker C."/>
            <person name="Pinto D."/>
            <person name="Vollmers J."/>
            <person name="Rivas-Marin E."/>
            <person name="Kohn T."/>
            <person name="Peeters S.H."/>
            <person name="Heuer A."/>
            <person name="Rast P."/>
            <person name="Oberbeckmann S."/>
            <person name="Bunk B."/>
            <person name="Jeske O."/>
            <person name="Meyerdierks A."/>
            <person name="Storesund J.E."/>
            <person name="Kallscheuer N."/>
            <person name="Luecker S."/>
            <person name="Lage O.M."/>
            <person name="Pohl T."/>
            <person name="Merkel B.J."/>
            <person name="Hornburger P."/>
            <person name="Mueller R.-W."/>
            <person name="Bruemmer F."/>
            <person name="Labrenz M."/>
            <person name="Spormann A.M."/>
            <person name="Op Den Camp H."/>
            <person name="Overmann J."/>
            <person name="Amann R."/>
            <person name="Jetten M.S.M."/>
            <person name="Mascher T."/>
            <person name="Medema M.H."/>
            <person name="Devos D.P."/>
            <person name="Kaster A.-K."/>
            <person name="Ovreas L."/>
            <person name="Rohde M."/>
            <person name="Galperin M.Y."/>
            <person name="Jogler C."/>
        </authorList>
    </citation>
    <scope>NUCLEOTIDE SEQUENCE [LARGE SCALE GENOMIC DNA]</scope>
    <source>
        <strain evidence="3 4">CA54</strain>
    </source>
</reference>
<dbReference type="SUPFAM" id="SSF53474">
    <property type="entry name" value="alpha/beta-Hydrolases"/>
    <property type="match status" value="1"/>
</dbReference>
<comment type="caution">
    <text evidence="3">The sequence shown here is derived from an EMBL/GenBank/DDBJ whole genome shotgun (WGS) entry which is preliminary data.</text>
</comment>